<sequence length="191" mass="21564">MAEVMLLLKLFTVVFLQKVHADNCQNITKTTEQKEAIYAITSSKQPYLDGFKNGTMLKLICQGNVGYHPNDLQWCYKKREDNSFLDYPRIQDLSQREAQLLPNCTYTRNSTLHYTVTTDGVEFICKTNKNTGCILVNTNLTAYTIRIANVTSEASSANIGVYNFHLSAISKISTISKSIFITAILQLIIFT</sequence>
<dbReference type="AlphaFoldDB" id="A0A8S3S0Y9"/>
<name>A0A8S3S0Y9_MYTED</name>
<reference evidence="2" key="1">
    <citation type="submission" date="2021-03" db="EMBL/GenBank/DDBJ databases">
        <authorList>
            <person name="Bekaert M."/>
        </authorList>
    </citation>
    <scope>NUCLEOTIDE SEQUENCE</scope>
</reference>
<accession>A0A8S3S0Y9</accession>
<protein>
    <recommendedName>
        <fullName evidence="4">Ig-like domain-containing protein</fullName>
    </recommendedName>
</protein>
<keyword evidence="3" id="KW-1185">Reference proteome</keyword>
<dbReference type="Proteomes" id="UP000683360">
    <property type="component" value="Unassembled WGS sequence"/>
</dbReference>
<gene>
    <name evidence="2" type="ORF">MEDL_24775</name>
</gene>
<dbReference type="OrthoDB" id="410315at2759"/>
<feature type="signal peptide" evidence="1">
    <location>
        <begin position="1"/>
        <end position="21"/>
    </location>
</feature>
<evidence type="ECO:0008006" key="4">
    <source>
        <dbReference type="Google" id="ProtNLM"/>
    </source>
</evidence>
<evidence type="ECO:0000313" key="2">
    <source>
        <dbReference type="EMBL" id="CAG2210645.1"/>
    </source>
</evidence>
<organism evidence="2 3">
    <name type="scientific">Mytilus edulis</name>
    <name type="common">Blue mussel</name>
    <dbReference type="NCBI Taxonomy" id="6550"/>
    <lineage>
        <taxon>Eukaryota</taxon>
        <taxon>Metazoa</taxon>
        <taxon>Spiralia</taxon>
        <taxon>Lophotrochozoa</taxon>
        <taxon>Mollusca</taxon>
        <taxon>Bivalvia</taxon>
        <taxon>Autobranchia</taxon>
        <taxon>Pteriomorphia</taxon>
        <taxon>Mytilida</taxon>
        <taxon>Mytiloidea</taxon>
        <taxon>Mytilidae</taxon>
        <taxon>Mytilinae</taxon>
        <taxon>Mytilus</taxon>
    </lineage>
</organism>
<evidence type="ECO:0000256" key="1">
    <source>
        <dbReference type="SAM" id="SignalP"/>
    </source>
</evidence>
<evidence type="ECO:0000313" key="3">
    <source>
        <dbReference type="Proteomes" id="UP000683360"/>
    </source>
</evidence>
<dbReference type="EMBL" id="CAJPWZ010001243">
    <property type="protein sequence ID" value="CAG2210645.1"/>
    <property type="molecule type" value="Genomic_DNA"/>
</dbReference>
<proteinExistence type="predicted"/>
<feature type="chain" id="PRO_5035892799" description="Ig-like domain-containing protein" evidence="1">
    <location>
        <begin position="22"/>
        <end position="191"/>
    </location>
</feature>
<keyword evidence="1" id="KW-0732">Signal</keyword>
<comment type="caution">
    <text evidence="2">The sequence shown here is derived from an EMBL/GenBank/DDBJ whole genome shotgun (WGS) entry which is preliminary data.</text>
</comment>